<feature type="region of interest" description="Disordered" evidence="4">
    <location>
        <begin position="720"/>
        <end position="748"/>
    </location>
</feature>
<dbReference type="Pfam" id="PF00550">
    <property type="entry name" value="PP-binding"/>
    <property type="match status" value="1"/>
</dbReference>
<accession>A0A372JD76</accession>
<dbReference type="Gene3D" id="3.30.559.10">
    <property type="entry name" value="Chloramphenicol acetyltransferase-like domain"/>
    <property type="match status" value="1"/>
</dbReference>
<dbReference type="InterPro" id="IPR023213">
    <property type="entry name" value="CAT-like_dom_sf"/>
</dbReference>
<dbReference type="GO" id="GO:0003824">
    <property type="term" value="F:catalytic activity"/>
    <property type="evidence" value="ECO:0007669"/>
    <property type="project" value="InterPro"/>
</dbReference>
<dbReference type="Gene3D" id="3.30.559.30">
    <property type="entry name" value="Nonribosomal peptide synthetase, condensation domain"/>
    <property type="match status" value="1"/>
</dbReference>
<dbReference type="FunFam" id="3.40.50.12780:FF:000012">
    <property type="entry name" value="Non-ribosomal peptide synthetase"/>
    <property type="match status" value="1"/>
</dbReference>
<dbReference type="InterPro" id="IPR000873">
    <property type="entry name" value="AMP-dep_synth/lig_dom"/>
</dbReference>
<name>A0A372JD76_9ACTN</name>
<dbReference type="Pfam" id="PF00975">
    <property type="entry name" value="Thioesterase"/>
    <property type="match status" value="1"/>
</dbReference>
<dbReference type="Pfam" id="PF00501">
    <property type="entry name" value="AMP-binding"/>
    <property type="match status" value="1"/>
</dbReference>
<dbReference type="InterPro" id="IPR001031">
    <property type="entry name" value="Thioesterase"/>
</dbReference>
<evidence type="ECO:0000256" key="4">
    <source>
        <dbReference type="SAM" id="MobiDB-lite"/>
    </source>
</evidence>
<feature type="region of interest" description="Disordered" evidence="4">
    <location>
        <begin position="1014"/>
        <end position="1036"/>
    </location>
</feature>
<dbReference type="Gene3D" id="3.30.300.30">
    <property type="match status" value="1"/>
</dbReference>
<dbReference type="SUPFAM" id="SSF53474">
    <property type="entry name" value="alpha/beta-Hydrolases"/>
    <property type="match status" value="1"/>
</dbReference>
<dbReference type="InterPro" id="IPR029058">
    <property type="entry name" value="AB_hydrolase_fold"/>
</dbReference>
<evidence type="ECO:0000256" key="2">
    <source>
        <dbReference type="ARBA" id="ARBA00022450"/>
    </source>
</evidence>
<dbReference type="FunFam" id="3.30.300.30:FF:000010">
    <property type="entry name" value="Enterobactin synthetase component F"/>
    <property type="match status" value="1"/>
</dbReference>
<dbReference type="SMART" id="SM00824">
    <property type="entry name" value="PKS_TE"/>
    <property type="match status" value="1"/>
</dbReference>
<dbReference type="SUPFAM" id="SSF47336">
    <property type="entry name" value="ACP-like"/>
    <property type="match status" value="1"/>
</dbReference>
<dbReference type="SMART" id="SM00823">
    <property type="entry name" value="PKS_PP"/>
    <property type="match status" value="1"/>
</dbReference>
<dbReference type="InterPro" id="IPR020845">
    <property type="entry name" value="AMP-binding_CS"/>
</dbReference>
<dbReference type="PROSITE" id="PS50075">
    <property type="entry name" value="CARRIER"/>
    <property type="match status" value="1"/>
</dbReference>
<dbReference type="PROSITE" id="PS00012">
    <property type="entry name" value="PHOSPHOPANTETHEINE"/>
    <property type="match status" value="1"/>
</dbReference>
<dbReference type="FunFam" id="1.10.1200.10:FF:000016">
    <property type="entry name" value="Non-ribosomal peptide synthase"/>
    <property type="match status" value="1"/>
</dbReference>
<reference evidence="6 7" key="1">
    <citation type="submission" date="2018-08" db="EMBL/GenBank/DDBJ databases">
        <title>Actinomadura jelena sp. nov., a novel Actinomycete isolated from soil in Chad.</title>
        <authorList>
            <person name="Shi L."/>
        </authorList>
    </citation>
    <scope>NUCLEOTIDE SEQUENCE [LARGE SCALE GENOMIC DNA]</scope>
    <source>
        <strain evidence="6 7">NEAU-G17</strain>
    </source>
</reference>
<dbReference type="InterPro" id="IPR036736">
    <property type="entry name" value="ACP-like_sf"/>
</dbReference>
<evidence type="ECO:0000313" key="7">
    <source>
        <dbReference type="Proteomes" id="UP000261811"/>
    </source>
</evidence>
<dbReference type="RefSeq" id="WP_117360644.1">
    <property type="nucleotide sequence ID" value="NZ_QURH01000921.1"/>
</dbReference>
<feature type="compositionally biased region" description="Basic and acidic residues" evidence="4">
    <location>
        <begin position="724"/>
        <end position="739"/>
    </location>
</feature>
<dbReference type="AlphaFoldDB" id="A0A372JD76"/>
<dbReference type="OrthoDB" id="3671989at2"/>
<dbReference type="GO" id="GO:0044550">
    <property type="term" value="P:secondary metabolite biosynthetic process"/>
    <property type="evidence" value="ECO:0007669"/>
    <property type="project" value="UniProtKB-ARBA"/>
</dbReference>
<dbReference type="NCBIfam" id="TIGR01733">
    <property type="entry name" value="AA-adenyl-dom"/>
    <property type="match status" value="1"/>
</dbReference>
<feature type="non-terminal residue" evidence="6">
    <location>
        <position position="1"/>
    </location>
</feature>
<dbReference type="InterPro" id="IPR042099">
    <property type="entry name" value="ANL_N_sf"/>
</dbReference>
<dbReference type="Pfam" id="PF13193">
    <property type="entry name" value="AMP-binding_C"/>
    <property type="match status" value="1"/>
</dbReference>
<dbReference type="FunFam" id="3.40.50.980:FF:000001">
    <property type="entry name" value="Non-ribosomal peptide synthetase"/>
    <property type="match status" value="1"/>
</dbReference>
<feature type="region of interest" description="Disordered" evidence="4">
    <location>
        <begin position="207"/>
        <end position="231"/>
    </location>
</feature>
<dbReference type="InterPro" id="IPR045851">
    <property type="entry name" value="AMP-bd_C_sf"/>
</dbReference>
<dbReference type="InterPro" id="IPR001242">
    <property type="entry name" value="Condensation_dom"/>
</dbReference>
<sequence>SGARRAEVPLTADLAAALPRRAAELGITSSTLVQAAWGITLAGLTGRDDVVFGTTVSGRPPAVPGAPSMVGLFVNTLPVRVRFTPWDTLRTVLTGLQERQTALLDHHHHALTDIQRAVGLPVLFDTATIFESFPLDDAGRADGLAVTGATSPNGTHFPLGVAAGADPDLRVVVEYLEAAFDAGTVAAIAARLARVLRAVAEDPDVPVGSLDGLATAPEPRRPAQPDQAAPAETEYEADAIEPRTISELFAARVAAAPDAVAVVFGASELTYKDLDARVDRLAGELVRRGVRPESVVAVALRRSPDLVVALLAIARAGGAYLPVDAGHPQRRVAYLLKDSGARLAVVDGTTVEAMSGAFVPTLRVDEPFPEAGDIAVRVPVHPDNLAYVFYTSGSTGRPKGVAVSHRGIATIVAAHAERLAVTPASRMLQQVSPTFDVSLCEIFTTLMTGATLVVADAADLVPGPVLAATITAHRVTHMMFPLGVLGLVPPGSMPTVESLATGGEPIPPELVARWAPGRRMVNIYGQTETTAATVMSDPLTGDEGVPPIGRPIPGSRVYVLDGALRPVRPGVVGELYVAGPGVARGYTGRAALTAERFTPCPFGPPGERMYRTGDLAAWTPDGSLVFRGRVDDQVKVRGLRIELGEVEAALLEHPRVERAVVVVREGRDSATDRGLVGYVMPTASGAGGDLVAALRAHLADRLPEYMVPATLAVVDEIPLTPNGKPDRQALPDVLPDRPGRGRPPRTPGERILCALLAETLDVPEVGLDDGFHDLGGHSLAATRLVNRIRVVLGVDVPIRAVLRARTVADLAAVLEAGGVSAEEVDPFGPVLPIRAEGDREPVWFVHPGGGLCWPYQGFAGRLPQDRPVYGIQAKGMDGSDRLPGSVREMVADYADEILAVQPDGPYHLVGLSVGGTLAHAVAAELQARGREVGLLALLDCAPAGDLVALGLPTERAVRDHFAEHLVTLAGPGDPDAFVAHAVSVIVNHARLMADYASPVFRGDVLLVNAVPDGADRGGEPDGTTGAGGATSAARWRPHVRGEIRRHTVRGPHEDLYLPGPAAEICRIIGLHLTGA</sequence>
<dbReference type="EMBL" id="QURH01000921">
    <property type="protein sequence ID" value="RFU37784.1"/>
    <property type="molecule type" value="Genomic_DNA"/>
</dbReference>
<evidence type="ECO:0000256" key="1">
    <source>
        <dbReference type="ARBA" id="ARBA00001957"/>
    </source>
</evidence>
<dbReference type="Gene3D" id="3.40.50.12780">
    <property type="entry name" value="N-terminal domain of ligase-like"/>
    <property type="match status" value="1"/>
</dbReference>
<keyword evidence="3" id="KW-0597">Phosphoprotein</keyword>
<dbReference type="InterPro" id="IPR020802">
    <property type="entry name" value="TesA-like"/>
</dbReference>
<dbReference type="Pfam" id="PF00668">
    <property type="entry name" value="Condensation"/>
    <property type="match status" value="1"/>
</dbReference>
<dbReference type="GO" id="GO:0008610">
    <property type="term" value="P:lipid biosynthetic process"/>
    <property type="evidence" value="ECO:0007669"/>
    <property type="project" value="UniProtKB-ARBA"/>
</dbReference>
<dbReference type="PANTHER" id="PTHR45527">
    <property type="entry name" value="NONRIBOSOMAL PEPTIDE SYNTHETASE"/>
    <property type="match status" value="1"/>
</dbReference>
<dbReference type="InterPro" id="IPR006162">
    <property type="entry name" value="Ppantetheine_attach_site"/>
</dbReference>
<dbReference type="InterPro" id="IPR025110">
    <property type="entry name" value="AMP-bd_C"/>
</dbReference>
<protein>
    <submittedName>
        <fullName evidence="6">Amino acid adenylation domain-containing protein</fullName>
    </submittedName>
</protein>
<dbReference type="GO" id="GO:0031177">
    <property type="term" value="F:phosphopantetheine binding"/>
    <property type="evidence" value="ECO:0007669"/>
    <property type="project" value="InterPro"/>
</dbReference>
<dbReference type="SUPFAM" id="SSF56801">
    <property type="entry name" value="Acetyl-CoA synthetase-like"/>
    <property type="match status" value="1"/>
</dbReference>
<dbReference type="GO" id="GO:0043041">
    <property type="term" value="P:amino acid activation for nonribosomal peptide biosynthetic process"/>
    <property type="evidence" value="ECO:0007669"/>
    <property type="project" value="TreeGrafter"/>
</dbReference>
<dbReference type="FunFam" id="2.30.38.10:FF:000001">
    <property type="entry name" value="Non-ribosomal peptide synthetase PvdI"/>
    <property type="match status" value="1"/>
</dbReference>
<proteinExistence type="predicted"/>
<evidence type="ECO:0000256" key="3">
    <source>
        <dbReference type="ARBA" id="ARBA00022553"/>
    </source>
</evidence>
<feature type="domain" description="Carrier" evidence="5">
    <location>
        <begin position="743"/>
        <end position="818"/>
    </location>
</feature>
<dbReference type="InterPro" id="IPR010071">
    <property type="entry name" value="AA_adenyl_dom"/>
</dbReference>
<evidence type="ECO:0000259" key="5">
    <source>
        <dbReference type="PROSITE" id="PS50075"/>
    </source>
</evidence>
<dbReference type="GO" id="GO:0005829">
    <property type="term" value="C:cytosol"/>
    <property type="evidence" value="ECO:0007669"/>
    <property type="project" value="TreeGrafter"/>
</dbReference>
<comment type="caution">
    <text evidence="6">The sequence shown here is derived from an EMBL/GenBank/DDBJ whole genome shotgun (WGS) entry which is preliminary data.</text>
</comment>
<comment type="cofactor">
    <cofactor evidence="1">
        <name>pantetheine 4'-phosphate</name>
        <dbReference type="ChEBI" id="CHEBI:47942"/>
    </cofactor>
</comment>
<dbReference type="Gene3D" id="3.40.50.1820">
    <property type="entry name" value="alpha/beta hydrolase"/>
    <property type="match status" value="1"/>
</dbReference>
<dbReference type="GO" id="GO:0072330">
    <property type="term" value="P:monocarboxylic acid biosynthetic process"/>
    <property type="evidence" value="ECO:0007669"/>
    <property type="project" value="UniProtKB-ARBA"/>
</dbReference>
<dbReference type="InterPro" id="IPR020806">
    <property type="entry name" value="PKS_PP-bd"/>
</dbReference>
<keyword evidence="2" id="KW-0596">Phosphopantetheine</keyword>
<dbReference type="PROSITE" id="PS00455">
    <property type="entry name" value="AMP_BINDING"/>
    <property type="match status" value="1"/>
</dbReference>
<dbReference type="PANTHER" id="PTHR45527:SF1">
    <property type="entry name" value="FATTY ACID SYNTHASE"/>
    <property type="match status" value="1"/>
</dbReference>
<evidence type="ECO:0000313" key="6">
    <source>
        <dbReference type="EMBL" id="RFU37784.1"/>
    </source>
</evidence>
<dbReference type="SUPFAM" id="SSF52777">
    <property type="entry name" value="CoA-dependent acyltransferases"/>
    <property type="match status" value="1"/>
</dbReference>
<gene>
    <name evidence="6" type="ORF">DZF91_31095</name>
</gene>
<organism evidence="6 7">
    <name type="scientific">Actinomadura logoneensis</name>
    <dbReference type="NCBI Taxonomy" id="2293572"/>
    <lineage>
        <taxon>Bacteria</taxon>
        <taxon>Bacillati</taxon>
        <taxon>Actinomycetota</taxon>
        <taxon>Actinomycetes</taxon>
        <taxon>Streptosporangiales</taxon>
        <taxon>Thermomonosporaceae</taxon>
        <taxon>Actinomadura</taxon>
    </lineage>
</organism>
<dbReference type="InterPro" id="IPR009081">
    <property type="entry name" value="PP-bd_ACP"/>
</dbReference>
<keyword evidence="7" id="KW-1185">Reference proteome</keyword>
<dbReference type="Proteomes" id="UP000261811">
    <property type="component" value="Unassembled WGS sequence"/>
</dbReference>